<evidence type="ECO:0000313" key="9">
    <source>
        <dbReference type="EMBL" id="KAK1264567.1"/>
    </source>
</evidence>
<evidence type="ECO:0000256" key="3">
    <source>
        <dbReference type="ARBA" id="ARBA00022729"/>
    </source>
</evidence>
<dbReference type="Pfam" id="PF17766">
    <property type="entry name" value="fn3_6"/>
    <property type="match status" value="1"/>
</dbReference>
<evidence type="ECO:0000256" key="6">
    <source>
        <dbReference type="PROSITE-ProRule" id="PRU01240"/>
    </source>
</evidence>
<accession>A0AAV9AK57</accession>
<name>A0AAV9AK57_ACOGR</name>
<keyword evidence="2" id="KW-0645">Protease</keyword>
<dbReference type="PANTHER" id="PTHR10795">
    <property type="entry name" value="PROPROTEIN CONVERTASE SUBTILISIN/KEXIN"/>
    <property type="match status" value="1"/>
</dbReference>
<evidence type="ECO:0000259" key="8">
    <source>
        <dbReference type="Pfam" id="PF17766"/>
    </source>
</evidence>
<evidence type="ECO:0000313" key="10">
    <source>
        <dbReference type="Proteomes" id="UP001179952"/>
    </source>
</evidence>
<dbReference type="CDD" id="cd02120">
    <property type="entry name" value="PA_subtilisin_like"/>
    <property type="match status" value="1"/>
</dbReference>
<dbReference type="Gene3D" id="3.40.50.200">
    <property type="entry name" value="Peptidase S8/S53 domain"/>
    <property type="match status" value="1"/>
</dbReference>
<evidence type="ECO:0000256" key="5">
    <source>
        <dbReference type="ARBA" id="ARBA00022825"/>
    </source>
</evidence>
<reference evidence="9" key="1">
    <citation type="journal article" date="2023" name="Nat. Commun.">
        <title>Diploid and tetraploid genomes of Acorus and the evolution of monocots.</title>
        <authorList>
            <person name="Ma L."/>
            <person name="Liu K.W."/>
            <person name="Li Z."/>
            <person name="Hsiao Y.Y."/>
            <person name="Qi Y."/>
            <person name="Fu T."/>
            <person name="Tang G.D."/>
            <person name="Zhang D."/>
            <person name="Sun W.H."/>
            <person name="Liu D.K."/>
            <person name="Li Y."/>
            <person name="Chen G.Z."/>
            <person name="Liu X.D."/>
            <person name="Liao X.Y."/>
            <person name="Jiang Y.T."/>
            <person name="Yu X."/>
            <person name="Hao Y."/>
            <person name="Huang J."/>
            <person name="Zhao X.W."/>
            <person name="Ke S."/>
            <person name="Chen Y.Y."/>
            <person name="Wu W.L."/>
            <person name="Hsu J.L."/>
            <person name="Lin Y.F."/>
            <person name="Huang M.D."/>
            <person name="Li C.Y."/>
            <person name="Huang L."/>
            <person name="Wang Z.W."/>
            <person name="Zhao X."/>
            <person name="Zhong W.Y."/>
            <person name="Peng D.H."/>
            <person name="Ahmad S."/>
            <person name="Lan S."/>
            <person name="Zhang J.S."/>
            <person name="Tsai W.C."/>
            <person name="Van de Peer Y."/>
            <person name="Liu Z.J."/>
        </authorList>
    </citation>
    <scope>NUCLEOTIDE SEQUENCE</scope>
    <source>
        <strain evidence="9">SCP</strain>
    </source>
</reference>
<dbReference type="InterPro" id="IPR041469">
    <property type="entry name" value="Subtilisin-like_FN3"/>
</dbReference>
<protein>
    <recommendedName>
        <fullName evidence="11">Cucumisin</fullName>
    </recommendedName>
</protein>
<evidence type="ECO:0000259" key="7">
    <source>
        <dbReference type="Pfam" id="PF00082"/>
    </source>
</evidence>
<dbReference type="GO" id="GO:0006508">
    <property type="term" value="P:proteolysis"/>
    <property type="evidence" value="ECO:0007669"/>
    <property type="project" value="UniProtKB-KW"/>
</dbReference>
<organism evidence="9 10">
    <name type="scientific">Acorus gramineus</name>
    <name type="common">Dwarf sweet flag</name>
    <dbReference type="NCBI Taxonomy" id="55184"/>
    <lineage>
        <taxon>Eukaryota</taxon>
        <taxon>Viridiplantae</taxon>
        <taxon>Streptophyta</taxon>
        <taxon>Embryophyta</taxon>
        <taxon>Tracheophyta</taxon>
        <taxon>Spermatophyta</taxon>
        <taxon>Magnoliopsida</taxon>
        <taxon>Liliopsida</taxon>
        <taxon>Acoraceae</taxon>
        <taxon>Acorus</taxon>
    </lineage>
</organism>
<feature type="domain" description="Peptidase S8/S53" evidence="7">
    <location>
        <begin position="3"/>
        <end position="370"/>
    </location>
</feature>
<gene>
    <name evidence="9" type="ORF">QJS04_geneDACA011377</name>
</gene>
<dbReference type="EMBL" id="JAUJYN010000008">
    <property type="protein sequence ID" value="KAK1264567.1"/>
    <property type="molecule type" value="Genomic_DNA"/>
</dbReference>
<evidence type="ECO:0000256" key="4">
    <source>
        <dbReference type="ARBA" id="ARBA00022801"/>
    </source>
</evidence>
<dbReference type="GO" id="GO:0004252">
    <property type="term" value="F:serine-type endopeptidase activity"/>
    <property type="evidence" value="ECO:0007669"/>
    <property type="project" value="InterPro"/>
</dbReference>
<dbReference type="Proteomes" id="UP001179952">
    <property type="component" value="Unassembled WGS sequence"/>
</dbReference>
<proteinExistence type="inferred from homology"/>
<reference evidence="9" key="2">
    <citation type="submission" date="2023-06" db="EMBL/GenBank/DDBJ databases">
        <authorList>
            <person name="Ma L."/>
            <person name="Liu K.-W."/>
            <person name="Li Z."/>
            <person name="Hsiao Y.-Y."/>
            <person name="Qi Y."/>
            <person name="Fu T."/>
            <person name="Tang G."/>
            <person name="Zhang D."/>
            <person name="Sun W.-H."/>
            <person name="Liu D.-K."/>
            <person name="Li Y."/>
            <person name="Chen G.-Z."/>
            <person name="Liu X.-D."/>
            <person name="Liao X.-Y."/>
            <person name="Jiang Y.-T."/>
            <person name="Yu X."/>
            <person name="Hao Y."/>
            <person name="Huang J."/>
            <person name="Zhao X.-W."/>
            <person name="Ke S."/>
            <person name="Chen Y.-Y."/>
            <person name="Wu W.-L."/>
            <person name="Hsu J.-L."/>
            <person name="Lin Y.-F."/>
            <person name="Huang M.-D."/>
            <person name="Li C.-Y."/>
            <person name="Huang L."/>
            <person name="Wang Z.-W."/>
            <person name="Zhao X."/>
            <person name="Zhong W.-Y."/>
            <person name="Peng D.-H."/>
            <person name="Ahmad S."/>
            <person name="Lan S."/>
            <person name="Zhang J.-S."/>
            <person name="Tsai W.-C."/>
            <person name="Van De Peer Y."/>
            <person name="Liu Z.-J."/>
        </authorList>
    </citation>
    <scope>NUCLEOTIDE SEQUENCE</scope>
    <source>
        <strain evidence="9">SCP</strain>
        <tissue evidence="9">Leaves</tissue>
    </source>
</reference>
<dbReference type="PROSITE" id="PS00138">
    <property type="entry name" value="SUBTILASE_SER"/>
    <property type="match status" value="1"/>
</dbReference>
<dbReference type="Pfam" id="PF00082">
    <property type="entry name" value="Peptidase_S8"/>
    <property type="match status" value="1"/>
</dbReference>
<evidence type="ECO:0000256" key="2">
    <source>
        <dbReference type="ARBA" id="ARBA00022670"/>
    </source>
</evidence>
<dbReference type="PROSITE" id="PS51892">
    <property type="entry name" value="SUBTILASE"/>
    <property type="match status" value="1"/>
</dbReference>
<dbReference type="InterPro" id="IPR023828">
    <property type="entry name" value="Peptidase_S8_Ser-AS"/>
</dbReference>
<sequence>MVGHGTHTASTVAGAAVSGVSLYGLARGTARGGVPSARIAVYKVCWSFGCDEHDMLAAFDDAIADGVDVISASVGGVAGVDYNYDGIAIGSFHAMRAGILTLASAGNAGPDKGTAANVAPWLVSVAASTIDRRIVTQVEIGNHERFIGQSINTFSTQKDFLPFIFGRDAAISKNSTWPARKCFLGSLDPKLVKGKIVLCEKVTAGTAQMDAGAQGVVMIDVDQSNVPFAYPLPVTTVDWNTAGRLWEYVNKTRNPLAKIFKSEQVLDETAPNVATFSSRGPNLITPDILKPDVSAPGLAILAAWSPNGTIARGDTRSVKYNIISGTSMACPHVTGVAVYIKTFHPTWSPAAIASAIVTTATPMNATRNLDAELAYGAGQIDPLKAVHPGLVYNAGEADFVQMLCNQGYNTTAIRLMTGDQSSCSAKKGSVRDLNYPSMAAKVGPKDPFSVRFNRTVTNVGSARSTYRAVVRASSGIHVSVEPKVLSFHALNQKQEFVVTVSGAELPEGSVASASVVWSDGWHSVRSPIVVFT</sequence>
<evidence type="ECO:0000256" key="1">
    <source>
        <dbReference type="ARBA" id="ARBA00011073"/>
    </source>
</evidence>
<dbReference type="Gene3D" id="2.60.40.2310">
    <property type="match status" value="1"/>
</dbReference>
<keyword evidence="4" id="KW-0378">Hydrolase</keyword>
<dbReference type="InterPro" id="IPR000209">
    <property type="entry name" value="Peptidase_S8/S53_dom"/>
</dbReference>
<comment type="caution">
    <text evidence="9">The sequence shown here is derived from an EMBL/GenBank/DDBJ whole genome shotgun (WGS) entry which is preliminary data.</text>
</comment>
<comment type="similarity">
    <text evidence="1 6">Belongs to the peptidase S8 family.</text>
</comment>
<dbReference type="InterPro" id="IPR045051">
    <property type="entry name" value="SBT"/>
</dbReference>
<evidence type="ECO:0008006" key="11">
    <source>
        <dbReference type="Google" id="ProtNLM"/>
    </source>
</evidence>
<keyword evidence="5" id="KW-0720">Serine protease</keyword>
<dbReference type="InterPro" id="IPR036852">
    <property type="entry name" value="Peptidase_S8/S53_dom_sf"/>
</dbReference>
<comment type="caution">
    <text evidence="6">Lacks conserved residue(s) required for the propagation of feature annotation.</text>
</comment>
<keyword evidence="3" id="KW-0732">Signal</keyword>
<dbReference type="Gene3D" id="3.50.30.30">
    <property type="match status" value="1"/>
</dbReference>
<dbReference type="SUPFAM" id="SSF52743">
    <property type="entry name" value="Subtilisin-like"/>
    <property type="match status" value="1"/>
</dbReference>
<keyword evidence="10" id="KW-1185">Reference proteome</keyword>
<feature type="domain" description="Subtilisin-like protease fibronectin type-III" evidence="8">
    <location>
        <begin position="432"/>
        <end position="530"/>
    </location>
</feature>
<dbReference type="FunFam" id="2.60.40.2310:FF:000001">
    <property type="entry name" value="Subtilisin-like protease SBT1.5"/>
    <property type="match status" value="1"/>
</dbReference>
<dbReference type="AlphaFoldDB" id="A0AAV9AK57"/>